<keyword evidence="3" id="KW-1185">Reference proteome</keyword>
<evidence type="ECO:0000313" key="2">
    <source>
        <dbReference type="EMBL" id="SDM33224.1"/>
    </source>
</evidence>
<name>A0A1G9SCN7_9SPHI</name>
<dbReference type="AlphaFoldDB" id="A0A1G9SCN7"/>
<dbReference type="Proteomes" id="UP000183200">
    <property type="component" value="Unassembled WGS sequence"/>
</dbReference>
<evidence type="ECO:0000313" key="3">
    <source>
        <dbReference type="Proteomes" id="UP000183200"/>
    </source>
</evidence>
<organism evidence="2 3">
    <name type="scientific">Pedobacter steynii</name>
    <dbReference type="NCBI Taxonomy" id="430522"/>
    <lineage>
        <taxon>Bacteria</taxon>
        <taxon>Pseudomonadati</taxon>
        <taxon>Bacteroidota</taxon>
        <taxon>Sphingobacteriia</taxon>
        <taxon>Sphingobacteriales</taxon>
        <taxon>Sphingobacteriaceae</taxon>
        <taxon>Pedobacter</taxon>
    </lineage>
</organism>
<dbReference type="Pfam" id="PF04738">
    <property type="entry name" value="Lant_dehydr_N"/>
    <property type="match status" value="1"/>
</dbReference>
<gene>
    <name evidence="2" type="ORF">SAMN05421820_103552</name>
</gene>
<dbReference type="EMBL" id="FNGY01000003">
    <property type="protein sequence ID" value="SDM33224.1"/>
    <property type="molecule type" value="Genomic_DNA"/>
</dbReference>
<dbReference type="RefSeq" id="WP_074606377.1">
    <property type="nucleotide sequence ID" value="NZ_FNGY01000003.1"/>
</dbReference>
<feature type="domain" description="Lantibiotic dehydratase N-terminal" evidence="1">
    <location>
        <begin position="142"/>
        <end position="815"/>
    </location>
</feature>
<evidence type="ECO:0000259" key="1">
    <source>
        <dbReference type="Pfam" id="PF04738"/>
    </source>
</evidence>
<dbReference type="InterPro" id="IPR006827">
    <property type="entry name" value="Lant_deHydtase_N"/>
</dbReference>
<proteinExistence type="predicted"/>
<sequence length="896" mass="104328">MSIQIFPHSLVRYAGMDYRTFDDFKLKGATEILQKHQYILREKARLKLLICDGLYDLITAQTTDENRQILINLKRQIYNNKKIAIQKLDESMGLLPVALALELKSYLFLEQSIVNFHDANRTNFQRQLTGQYRKLQQLAFAPSLQNGLLLSSPVLLEQLPGYQNREPEAFRQKEHRISFSLLRYLTRMCFKTSPFSTFTYTGIMQLSGKQPRKQELFSKTIDHKIRLNNKLFEYLKSVLVHHPRINELMTVRLNETATIKVEKIHFLINFNNIESFQQLPATGLQLLIFHYLRKEKQAPTLIQLIDKVSESVENASADLIKTYLFKLISAGLLELSMETSGINPKWDEELLKFLLKTTPQDADTQQLIGLFEQLQQYKSSYSKGNTAERGSILRAAEHQLDTVLKALAHSAGLTSPQKEMDQVSESNPNAAFEILNFKSYRFSGRQLFYEDCYTTEPEFLEKALITDFTKKADQLLSHLSPMDLLKTERQKMTSFFREHYPENTKVKVADFYHAYYFHIKKPEKENAATLSTKNSGEWVTALSLKLADLTLNKPDSIHLDHHFFEPLSTCKIAETQYSRALFVQFYLKKQDAREESQDVIFGVINSVLPGMGKVSGRFLPLFSPELSTDFLRYNSQLHPGILKAEINDASSFNANIHPSLLDHELALPGGNKSYPEHQQIQIDDLMVSFNEKTNFLKLSYREKDIYTYDLCLESFYNRSNLYQLMAHFNEEEKVFFPQFISLVDAHYLGPEEEQVGEILSLPRITYEKTVIIRRKTWRIKTDSIPVQQPSEPDYDYFIRINDWRLGHELPVNIFLFLRKKSFFIKPSLQKDAKKEGFNDDYKPQFISFEQPLLIELFKRLLARAGDYVVVEEMLPELPTESPSEPVKEYLLHWYKY</sequence>
<accession>A0A1G9SCN7</accession>
<reference evidence="3" key="1">
    <citation type="submission" date="2016-10" db="EMBL/GenBank/DDBJ databases">
        <authorList>
            <person name="Varghese N."/>
            <person name="Submissions S."/>
        </authorList>
    </citation>
    <scope>NUCLEOTIDE SEQUENCE [LARGE SCALE GENOMIC DNA]</scope>
    <source>
        <strain evidence="3">DSM 19110</strain>
    </source>
</reference>
<protein>
    <submittedName>
        <fullName evidence="2">Lantibiotic dehydratase, C terminus</fullName>
    </submittedName>
</protein>
<dbReference type="OrthoDB" id="1207270at2"/>